<dbReference type="PANTHER" id="PTHR36573:SF1">
    <property type="entry name" value="INTERMEMBRANE PHOSPHOLIPID TRANSPORT SYSTEM BINDING PROTEIN MLAC"/>
    <property type="match status" value="1"/>
</dbReference>
<feature type="coiled-coil region" evidence="1">
    <location>
        <begin position="30"/>
        <end position="64"/>
    </location>
</feature>
<dbReference type="AlphaFoldDB" id="A0A1I1VH85"/>
<dbReference type="OrthoDB" id="9787053at2"/>
<feature type="signal peptide" evidence="2">
    <location>
        <begin position="1"/>
        <end position="24"/>
    </location>
</feature>
<gene>
    <name evidence="3" type="ORF">SAMN05660831_02384</name>
</gene>
<organism evidence="3 4">
    <name type="scientific">Thiohalospira halophila DSM 15071</name>
    <dbReference type="NCBI Taxonomy" id="1123397"/>
    <lineage>
        <taxon>Bacteria</taxon>
        <taxon>Pseudomonadati</taxon>
        <taxon>Pseudomonadota</taxon>
        <taxon>Gammaproteobacteria</taxon>
        <taxon>Thiohalospirales</taxon>
        <taxon>Thiohalospiraceae</taxon>
        <taxon>Thiohalospira</taxon>
    </lineage>
</organism>
<reference evidence="3 4" key="1">
    <citation type="submission" date="2016-10" db="EMBL/GenBank/DDBJ databases">
        <authorList>
            <person name="de Groot N.N."/>
        </authorList>
    </citation>
    <scope>NUCLEOTIDE SEQUENCE [LARGE SCALE GENOMIC DNA]</scope>
    <source>
        <strain evidence="3 4">HL3</strain>
    </source>
</reference>
<dbReference type="Proteomes" id="UP000198611">
    <property type="component" value="Unassembled WGS sequence"/>
</dbReference>
<dbReference type="InterPro" id="IPR008869">
    <property type="entry name" value="MlaC/ttg2D"/>
</dbReference>
<proteinExistence type="predicted"/>
<accession>A0A1I1VH85</accession>
<dbReference type="InterPro" id="IPR042245">
    <property type="entry name" value="Tgt2/MlaC_sf"/>
</dbReference>
<evidence type="ECO:0000256" key="1">
    <source>
        <dbReference type="SAM" id="Coils"/>
    </source>
</evidence>
<dbReference type="EMBL" id="FOMJ01000009">
    <property type="protein sequence ID" value="SFD82145.1"/>
    <property type="molecule type" value="Genomic_DNA"/>
</dbReference>
<dbReference type="PIRSF" id="PIRSF004649">
    <property type="entry name" value="MlaC"/>
    <property type="match status" value="1"/>
</dbReference>
<name>A0A1I1VH85_9GAMM</name>
<evidence type="ECO:0000313" key="3">
    <source>
        <dbReference type="EMBL" id="SFD82145.1"/>
    </source>
</evidence>
<dbReference type="Pfam" id="PF05494">
    <property type="entry name" value="MlaC"/>
    <property type="match status" value="1"/>
</dbReference>
<keyword evidence="1" id="KW-0175">Coiled coil</keyword>
<evidence type="ECO:0000313" key="4">
    <source>
        <dbReference type="Proteomes" id="UP000198611"/>
    </source>
</evidence>
<dbReference type="RefSeq" id="WP_159433087.1">
    <property type="nucleotide sequence ID" value="NZ_FOMJ01000009.1"/>
</dbReference>
<dbReference type="STRING" id="1123397.SAMN05660831_02384"/>
<sequence length="219" mass="25369">MSLKRLFALGLLLPALWLASPAVAEPRPAHETLQEATDELLNRLEAEENQLREDKDALRELVDEQLVPLIDFEVASRWVLGRYWRDLDAEQQATFQKEFQRMLIRFYADALLEFDAWDLRYDEMRRDGPDKPFASVRAQAVPDEGKPIDVRFRLILRHGEWRIFDVSIAGVSAVKNYRSTFSQVLANNDFPTLVERMRNMDAEDDPVMKATSGEGEQEE</sequence>
<keyword evidence="4" id="KW-1185">Reference proteome</keyword>
<keyword evidence="2" id="KW-0732">Signal</keyword>
<protein>
    <submittedName>
        <fullName evidence="3">Phospholipid transport system substrate-binding protein</fullName>
    </submittedName>
</protein>
<evidence type="ECO:0000256" key="2">
    <source>
        <dbReference type="SAM" id="SignalP"/>
    </source>
</evidence>
<dbReference type="PANTHER" id="PTHR36573">
    <property type="entry name" value="INTERMEMBRANE PHOSPHOLIPID TRANSPORT SYSTEM BINDING PROTEIN MLAC"/>
    <property type="match status" value="1"/>
</dbReference>
<dbReference type="Gene3D" id="3.10.450.710">
    <property type="entry name" value="Tgt2/MlaC"/>
    <property type="match status" value="1"/>
</dbReference>
<feature type="chain" id="PRO_5011750113" evidence="2">
    <location>
        <begin position="25"/>
        <end position="219"/>
    </location>
</feature>